<dbReference type="FunFam" id="2.60.120.40:FF:000001">
    <property type="entry name" value="Complement C1q B chain"/>
    <property type="match status" value="1"/>
</dbReference>
<feature type="domain" description="C1q" evidence="6">
    <location>
        <begin position="42"/>
        <end position="181"/>
    </location>
</feature>
<dbReference type="InterPro" id="IPR008983">
    <property type="entry name" value="Tumour_necrosis_fac-like_dom"/>
</dbReference>
<dbReference type="AlphaFoldDB" id="A0A401SW42"/>
<keyword evidence="4" id="KW-0176">Collagen</keyword>
<protein>
    <recommendedName>
        <fullName evidence="6">C1q domain-containing protein</fullName>
    </recommendedName>
</protein>
<reference evidence="7 8" key="1">
    <citation type="journal article" date="2018" name="Nat. Ecol. Evol.">
        <title>Shark genomes provide insights into elasmobranch evolution and the origin of vertebrates.</title>
        <authorList>
            <person name="Hara Y"/>
            <person name="Yamaguchi K"/>
            <person name="Onimaru K"/>
            <person name="Kadota M"/>
            <person name="Koyanagi M"/>
            <person name="Keeley SD"/>
            <person name="Tatsumi K"/>
            <person name="Tanaka K"/>
            <person name="Motone F"/>
            <person name="Kageyama Y"/>
            <person name="Nozu R"/>
            <person name="Adachi N"/>
            <person name="Nishimura O"/>
            <person name="Nakagawa R"/>
            <person name="Tanegashima C"/>
            <person name="Kiyatake I"/>
            <person name="Matsumoto R"/>
            <person name="Murakumo K"/>
            <person name="Nishida K"/>
            <person name="Terakita A"/>
            <person name="Kuratani S"/>
            <person name="Sato K"/>
            <person name="Hyodo S Kuraku.S."/>
        </authorList>
    </citation>
    <scope>NUCLEOTIDE SEQUENCE [LARGE SCALE GENOMIC DNA]</scope>
</reference>
<dbReference type="PROSITE" id="PS50871">
    <property type="entry name" value="C1Q"/>
    <property type="match status" value="1"/>
</dbReference>
<name>A0A401SW42_CHIPU</name>
<evidence type="ECO:0000256" key="3">
    <source>
        <dbReference type="ARBA" id="ARBA00022729"/>
    </source>
</evidence>
<dbReference type="Pfam" id="PF01391">
    <property type="entry name" value="Collagen"/>
    <property type="match status" value="1"/>
</dbReference>
<proteinExistence type="predicted"/>
<dbReference type="PANTHER" id="PTHR15427">
    <property type="entry name" value="EMILIN ELASTIN MICROFIBRIL INTERFACE-LOCATED PROTEIN ELASTIN MICROFIBRIL INTERFACER"/>
    <property type="match status" value="1"/>
</dbReference>
<feature type="region of interest" description="Disordered" evidence="5">
    <location>
        <begin position="1"/>
        <end position="33"/>
    </location>
</feature>
<evidence type="ECO:0000256" key="2">
    <source>
        <dbReference type="ARBA" id="ARBA00022525"/>
    </source>
</evidence>
<organism evidence="7 8">
    <name type="scientific">Chiloscyllium punctatum</name>
    <name type="common">Brownbanded bambooshark</name>
    <name type="synonym">Hemiscyllium punctatum</name>
    <dbReference type="NCBI Taxonomy" id="137246"/>
    <lineage>
        <taxon>Eukaryota</taxon>
        <taxon>Metazoa</taxon>
        <taxon>Chordata</taxon>
        <taxon>Craniata</taxon>
        <taxon>Vertebrata</taxon>
        <taxon>Chondrichthyes</taxon>
        <taxon>Elasmobranchii</taxon>
        <taxon>Galeomorphii</taxon>
        <taxon>Galeoidea</taxon>
        <taxon>Orectolobiformes</taxon>
        <taxon>Hemiscylliidae</taxon>
        <taxon>Chiloscyllium</taxon>
    </lineage>
</organism>
<evidence type="ECO:0000256" key="5">
    <source>
        <dbReference type="SAM" id="MobiDB-lite"/>
    </source>
</evidence>
<dbReference type="Proteomes" id="UP000287033">
    <property type="component" value="Unassembled WGS sequence"/>
</dbReference>
<comment type="caution">
    <text evidence="7">The sequence shown here is derived from an EMBL/GenBank/DDBJ whole genome shotgun (WGS) entry which is preliminary data.</text>
</comment>
<dbReference type="GO" id="GO:0042995">
    <property type="term" value="C:cell projection"/>
    <property type="evidence" value="ECO:0007669"/>
    <property type="project" value="TreeGrafter"/>
</dbReference>
<dbReference type="SMART" id="SM00110">
    <property type="entry name" value="C1Q"/>
    <property type="match status" value="1"/>
</dbReference>
<dbReference type="OrthoDB" id="6090657at2759"/>
<dbReference type="PANTHER" id="PTHR15427:SF27">
    <property type="entry name" value="COMPLEMENT C1Q TUMOR NECROSIS FACTOR-RELATED PROTEIN 5"/>
    <property type="match status" value="1"/>
</dbReference>
<dbReference type="Pfam" id="PF00386">
    <property type="entry name" value="C1q"/>
    <property type="match status" value="1"/>
</dbReference>
<keyword evidence="2" id="KW-0964">Secreted</keyword>
<dbReference type="GO" id="GO:0005615">
    <property type="term" value="C:extracellular space"/>
    <property type="evidence" value="ECO:0007669"/>
    <property type="project" value="TreeGrafter"/>
</dbReference>
<dbReference type="InterPro" id="IPR008160">
    <property type="entry name" value="Collagen"/>
</dbReference>
<dbReference type="PRINTS" id="PR00007">
    <property type="entry name" value="COMPLEMNTC1Q"/>
</dbReference>
<dbReference type="STRING" id="137246.A0A401SW42"/>
<dbReference type="Gene3D" id="2.60.120.40">
    <property type="match status" value="1"/>
</dbReference>
<dbReference type="OMA" id="QVISKMC"/>
<evidence type="ECO:0000313" key="8">
    <source>
        <dbReference type="Proteomes" id="UP000287033"/>
    </source>
</evidence>
<dbReference type="InterPro" id="IPR001073">
    <property type="entry name" value="C1q_dom"/>
</dbReference>
<evidence type="ECO:0000256" key="4">
    <source>
        <dbReference type="ARBA" id="ARBA00023119"/>
    </source>
</evidence>
<dbReference type="SUPFAM" id="SSF49842">
    <property type="entry name" value="TNF-like"/>
    <property type="match status" value="1"/>
</dbReference>
<dbReference type="EMBL" id="BEZZ01000616">
    <property type="protein sequence ID" value="GCC34619.1"/>
    <property type="molecule type" value="Genomic_DNA"/>
</dbReference>
<keyword evidence="3" id="KW-0732">Signal</keyword>
<evidence type="ECO:0000259" key="6">
    <source>
        <dbReference type="PROSITE" id="PS50871"/>
    </source>
</evidence>
<evidence type="ECO:0000256" key="1">
    <source>
        <dbReference type="ARBA" id="ARBA00004613"/>
    </source>
</evidence>
<gene>
    <name evidence="7" type="ORF">chiPu_0013094</name>
</gene>
<evidence type="ECO:0000313" key="7">
    <source>
        <dbReference type="EMBL" id="GCC34619.1"/>
    </source>
</evidence>
<dbReference type="GO" id="GO:0005581">
    <property type="term" value="C:collagen trimer"/>
    <property type="evidence" value="ECO:0007669"/>
    <property type="project" value="UniProtKB-KW"/>
</dbReference>
<dbReference type="GO" id="GO:0005886">
    <property type="term" value="C:plasma membrane"/>
    <property type="evidence" value="ECO:0007669"/>
    <property type="project" value="TreeGrafter"/>
</dbReference>
<accession>A0A401SW42</accession>
<keyword evidence="8" id="KW-1185">Reference proteome</keyword>
<sequence length="186" mass="20581">MPGLPGQKGDAGIQGLRGPLGEQGNPGLPGPIGEKGIKGDSIINYNSAFSAKRSKTHTLPQLEEVVQFDVIIYNDQRHYDPETGKFTCEIPGLYYFVVHSTVFKTSLQFDIMKNNVSMSSFFQYYDNWPKPVSLSGGALMHLDAKDQVWVQVAVGDYNGIYSSVKTDSTFTGFLVYSDWQNAQILV</sequence>
<comment type="subcellular location">
    <subcellularLocation>
        <location evidence="1">Secreted</location>
    </subcellularLocation>
</comment>
<dbReference type="InterPro" id="IPR050392">
    <property type="entry name" value="Collagen/C1q_domain"/>
</dbReference>